<dbReference type="GO" id="GO:0005737">
    <property type="term" value="C:cytoplasm"/>
    <property type="evidence" value="ECO:0007669"/>
    <property type="project" value="UniProtKB-SubCell"/>
</dbReference>
<keyword evidence="7 10" id="KW-0511">Multifunctional enzyme</keyword>
<reference evidence="11" key="1">
    <citation type="journal article" date="2023" name="J. Hazard. Mater.">
        <title>Anaerobic biodegradation of pyrene and benzo[a]pyrene by a new sulfate-reducing Desulforamulus aquiferis strain DSA.</title>
        <authorList>
            <person name="Zhang Z."/>
            <person name="Sun J."/>
            <person name="Gong X."/>
            <person name="Wang C."/>
            <person name="Wang H."/>
        </authorList>
    </citation>
    <scope>NUCLEOTIDE SEQUENCE</scope>
    <source>
        <strain evidence="11">DSA</strain>
    </source>
</reference>
<feature type="site" description="Cleavage; by autolysis" evidence="10">
    <location>
        <begin position="192"/>
        <end position="193"/>
    </location>
</feature>
<reference evidence="11" key="2">
    <citation type="submission" date="2023-03" db="EMBL/GenBank/DDBJ databases">
        <authorList>
            <person name="Zhang Z."/>
        </authorList>
    </citation>
    <scope>NUCLEOTIDE SEQUENCE</scope>
    <source>
        <strain evidence="11">DSA</strain>
    </source>
</reference>
<dbReference type="EC" id="2.3.1.1" evidence="10"/>
<feature type="binding site" evidence="10">
    <location>
        <position position="406"/>
    </location>
    <ligand>
        <name>substrate</name>
    </ligand>
</feature>
<dbReference type="GO" id="GO:0004042">
    <property type="term" value="F:L-glutamate N-acetyltransferase activity"/>
    <property type="evidence" value="ECO:0007669"/>
    <property type="project" value="UniProtKB-UniRule"/>
</dbReference>
<evidence type="ECO:0000256" key="8">
    <source>
        <dbReference type="ARBA" id="ARBA00023315"/>
    </source>
</evidence>
<keyword evidence="5 10" id="KW-0808">Transferase</keyword>
<keyword evidence="8 10" id="KW-0012">Acyltransferase</keyword>
<dbReference type="Proteomes" id="UP001172911">
    <property type="component" value="Unassembled WGS sequence"/>
</dbReference>
<dbReference type="SUPFAM" id="SSF56266">
    <property type="entry name" value="DmpA/ArgJ-like"/>
    <property type="match status" value="1"/>
</dbReference>
<evidence type="ECO:0000256" key="5">
    <source>
        <dbReference type="ARBA" id="ARBA00022679"/>
    </source>
</evidence>
<comment type="function">
    <text evidence="10">Catalyzes two activities which are involved in the cyclic version of arginine biosynthesis: the synthesis of N-acetylglutamate from glutamate and acetyl-CoA as the acetyl donor, and of ornithine by transacetylation between N(2)-acetylornithine and glutamate.</text>
</comment>
<evidence type="ECO:0000256" key="4">
    <source>
        <dbReference type="ARBA" id="ARBA00022605"/>
    </source>
</evidence>
<dbReference type="GO" id="GO:0004358">
    <property type="term" value="F:L-glutamate N-acetyltransferase activity, acting on acetyl-L-ornithine as donor"/>
    <property type="evidence" value="ECO:0007669"/>
    <property type="project" value="UniProtKB-UniRule"/>
</dbReference>
<comment type="similarity">
    <text evidence="1 10">Belongs to the ArgJ family.</text>
</comment>
<dbReference type="PANTHER" id="PTHR23100:SF0">
    <property type="entry name" value="ARGININE BIOSYNTHESIS BIFUNCTIONAL PROTEIN ARGJ, MITOCHONDRIAL"/>
    <property type="match status" value="1"/>
</dbReference>
<protein>
    <recommendedName>
        <fullName evidence="10">Arginine biosynthesis bifunctional protein ArgJ</fullName>
    </recommendedName>
    <domain>
        <recommendedName>
            <fullName evidence="10">Glutamate N-acetyltransferase</fullName>
            <ecNumber evidence="10">2.3.1.35</ecNumber>
        </recommendedName>
        <alternativeName>
            <fullName evidence="10">Ornithine acetyltransferase</fullName>
            <shortName evidence="10">OATase</shortName>
        </alternativeName>
        <alternativeName>
            <fullName evidence="10">Ornithine transacetylase</fullName>
        </alternativeName>
    </domain>
    <domain>
        <recommendedName>
            <fullName evidence="10">Amino-acid acetyltransferase</fullName>
            <ecNumber evidence="10">2.3.1.1</ecNumber>
        </recommendedName>
        <alternativeName>
            <fullName evidence="10">N-acetylglutamate synthase</fullName>
            <shortName evidence="10">AGSase</shortName>
        </alternativeName>
    </domain>
    <component>
        <recommendedName>
            <fullName evidence="10">Arginine biosynthesis bifunctional protein ArgJ alpha chain</fullName>
        </recommendedName>
    </component>
    <component>
        <recommendedName>
            <fullName evidence="10">Arginine biosynthesis bifunctional protein ArgJ beta chain</fullName>
        </recommendedName>
    </component>
</protein>
<comment type="catalytic activity">
    <reaction evidence="10">
        <text>L-glutamate + acetyl-CoA = N-acetyl-L-glutamate + CoA + H(+)</text>
        <dbReference type="Rhea" id="RHEA:24292"/>
        <dbReference type="ChEBI" id="CHEBI:15378"/>
        <dbReference type="ChEBI" id="CHEBI:29985"/>
        <dbReference type="ChEBI" id="CHEBI:44337"/>
        <dbReference type="ChEBI" id="CHEBI:57287"/>
        <dbReference type="ChEBI" id="CHEBI:57288"/>
        <dbReference type="EC" id="2.3.1.1"/>
    </reaction>
</comment>
<dbReference type="Pfam" id="PF01960">
    <property type="entry name" value="ArgJ"/>
    <property type="match status" value="1"/>
</dbReference>
<dbReference type="InterPro" id="IPR016117">
    <property type="entry name" value="ArgJ-like_dom_sf"/>
</dbReference>
<dbReference type="FunFam" id="3.60.70.12:FF:000001">
    <property type="entry name" value="Arginine biosynthesis bifunctional protein ArgJ, chloroplastic"/>
    <property type="match status" value="1"/>
</dbReference>
<evidence type="ECO:0000313" key="12">
    <source>
        <dbReference type="Proteomes" id="UP001172911"/>
    </source>
</evidence>
<keyword evidence="4 10" id="KW-0028">Amino-acid biosynthesis</keyword>
<sequence>MVALGSHKTIAGGVTAALGFLASGVPAGLKKDGKLDLALIYSEEPASAAGAYTTNIVQAAPLELTRSRVAEGKAQAIIINAGNANACTGEKGLPDAREMARRAGELLNITEDYVLVASTGVIGVPLPVEKITSATPAATASLSKENHAAASQAIMTTDLVPKEYAVQLIIKDQIITIGGMAKGSGMIHPNMATMLSFITTDAAIDSETLQRALKQVVDLSFNMITVDGDTSTNDMVLVLANGLAGNEQIKADTEEYGLFCKGLLEVCTALAKMIARDGEGATKLIEVNVTGAPSQRDAAMAARSVTGSNLFKAAVFGRDANWGRILCALGYSGAKFDPTRPDIFIGDVQVARDGGAVEFDEDRAAALLAQDPVQIFVDLKSGDFSATAWGCDLTYDYVRINGSYRT</sequence>
<dbReference type="GO" id="GO:0006592">
    <property type="term" value="P:ornithine biosynthetic process"/>
    <property type="evidence" value="ECO:0007669"/>
    <property type="project" value="TreeGrafter"/>
</dbReference>
<gene>
    <name evidence="10 11" type="primary">argJ</name>
    <name evidence="11" type="ORF">P6N53_18405</name>
</gene>
<dbReference type="InterPro" id="IPR002813">
    <property type="entry name" value="Arg_biosynth_ArgJ"/>
</dbReference>
<accession>A0AAW7ZJH9</accession>
<comment type="catalytic activity">
    <reaction evidence="9 10">
        <text>N(2)-acetyl-L-ornithine + L-glutamate = N-acetyl-L-glutamate + L-ornithine</text>
        <dbReference type="Rhea" id="RHEA:15349"/>
        <dbReference type="ChEBI" id="CHEBI:29985"/>
        <dbReference type="ChEBI" id="CHEBI:44337"/>
        <dbReference type="ChEBI" id="CHEBI:46911"/>
        <dbReference type="ChEBI" id="CHEBI:57805"/>
        <dbReference type="EC" id="2.3.1.35"/>
    </reaction>
</comment>
<dbReference type="EMBL" id="JARPTC010000041">
    <property type="protein sequence ID" value="MDO7789187.1"/>
    <property type="molecule type" value="Genomic_DNA"/>
</dbReference>
<dbReference type="CDD" id="cd02152">
    <property type="entry name" value="OAT"/>
    <property type="match status" value="1"/>
</dbReference>
<dbReference type="PANTHER" id="PTHR23100">
    <property type="entry name" value="ARGININE BIOSYNTHESIS BIFUNCTIONAL PROTEIN ARGJ"/>
    <property type="match status" value="1"/>
</dbReference>
<dbReference type="Gene3D" id="3.10.20.340">
    <property type="entry name" value="ArgJ beta chain, C-terminal domain"/>
    <property type="match status" value="1"/>
</dbReference>
<comment type="pathway">
    <text evidence="10">Amino-acid biosynthesis; L-arginine biosynthesis; L-ornithine and N-acetyl-L-glutamate from L-glutamate and N(2)-acetyl-L-ornithine (cyclic): step 1/1.</text>
</comment>
<keyword evidence="6 10" id="KW-0068">Autocatalytic cleavage</keyword>
<dbReference type="InterPro" id="IPR042195">
    <property type="entry name" value="ArgJ_beta_C"/>
</dbReference>
<evidence type="ECO:0000256" key="6">
    <source>
        <dbReference type="ARBA" id="ARBA00022813"/>
    </source>
</evidence>
<evidence type="ECO:0000256" key="3">
    <source>
        <dbReference type="ARBA" id="ARBA00022571"/>
    </source>
</evidence>
<comment type="pathway">
    <text evidence="10">Amino-acid biosynthesis; L-arginine biosynthesis; N(2)-acetyl-L-ornithine from L-glutamate: step 1/4.</text>
</comment>
<comment type="subunit">
    <text evidence="2 10">Heterotetramer of two alpha and two beta chains.</text>
</comment>
<proteinExistence type="inferred from homology"/>
<keyword evidence="10" id="KW-0963">Cytoplasm</keyword>
<dbReference type="NCBIfam" id="TIGR00120">
    <property type="entry name" value="ArgJ"/>
    <property type="match status" value="1"/>
</dbReference>
<dbReference type="EC" id="2.3.1.35" evidence="10"/>
<feature type="binding site" evidence="10">
    <location>
        <position position="401"/>
    </location>
    <ligand>
        <name>substrate</name>
    </ligand>
</feature>
<dbReference type="AlphaFoldDB" id="A0AAW7ZJH9"/>
<comment type="caution">
    <text evidence="11">The sequence shown here is derived from an EMBL/GenBank/DDBJ whole genome shotgun (WGS) entry which is preliminary data.</text>
</comment>
<feature type="site" description="Involved in the stabilization of negative charge on the oxyanion by the formation of the oxyanion hole" evidence="10">
    <location>
        <position position="120"/>
    </location>
</feature>
<keyword evidence="12" id="KW-1185">Reference proteome</keyword>
<feature type="binding site" evidence="10">
    <location>
        <position position="156"/>
    </location>
    <ligand>
        <name>substrate</name>
    </ligand>
</feature>
<name>A0AAW7ZJH9_9FIRM</name>
<feature type="chain" id="PRO_5043062913" description="Arginine biosynthesis bifunctional protein ArgJ beta chain" evidence="10">
    <location>
        <begin position="193"/>
        <end position="406"/>
    </location>
</feature>
<dbReference type="NCBIfam" id="NF003802">
    <property type="entry name" value="PRK05388.1"/>
    <property type="match status" value="1"/>
</dbReference>
<feature type="chain" id="PRO_5043062914" description="Arginine biosynthesis bifunctional protein ArgJ alpha chain" evidence="10">
    <location>
        <begin position="1"/>
        <end position="192"/>
    </location>
</feature>
<dbReference type="HAMAP" id="MF_01106">
    <property type="entry name" value="ArgJ"/>
    <property type="match status" value="1"/>
</dbReference>
<feature type="site" description="Involved in the stabilization of negative charge on the oxyanion by the formation of the oxyanion hole" evidence="10">
    <location>
        <position position="119"/>
    </location>
</feature>
<evidence type="ECO:0000256" key="9">
    <source>
        <dbReference type="ARBA" id="ARBA00049439"/>
    </source>
</evidence>
<feature type="binding site" evidence="10">
    <location>
        <position position="193"/>
    </location>
    <ligand>
        <name>substrate</name>
    </ligand>
</feature>
<feature type="binding site" evidence="10">
    <location>
        <position position="279"/>
    </location>
    <ligand>
        <name>substrate</name>
    </ligand>
</feature>
<evidence type="ECO:0000313" key="11">
    <source>
        <dbReference type="EMBL" id="MDO7789187.1"/>
    </source>
</evidence>
<organism evidence="11 12">
    <name type="scientific">Desulforamulus aquiferis</name>
    <dbReference type="NCBI Taxonomy" id="1397668"/>
    <lineage>
        <taxon>Bacteria</taxon>
        <taxon>Bacillati</taxon>
        <taxon>Bacillota</taxon>
        <taxon>Clostridia</taxon>
        <taxon>Eubacteriales</taxon>
        <taxon>Peptococcaceae</taxon>
        <taxon>Desulforamulus</taxon>
    </lineage>
</organism>
<dbReference type="RefSeq" id="WP_304545794.1">
    <property type="nucleotide sequence ID" value="NZ_JARPTC010000041.1"/>
</dbReference>
<evidence type="ECO:0000256" key="2">
    <source>
        <dbReference type="ARBA" id="ARBA00011475"/>
    </source>
</evidence>
<dbReference type="GO" id="GO:0006526">
    <property type="term" value="P:L-arginine biosynthetic process"/>
    <property type="evidence" value="ECO:0007669"/>
    <property type="project" value="UniProtKB-UniRule"/>
</dbReference>
<evidence type="ECO:0000256" key="1">
    <source>
        <dbReference type="ARBA" id="ARBA00006774"/>
    </source>
</evidence>
<feature type="binding site" evidence="10">
    <location>
        <position position="182"/>
    </location>
    <ligand>
        <name>substrate</name>
    </ligand>
</feature>
<dbReference type="FunFam" id="3.10.20.340:FF:000001">
    <property type="entry name" value="Arginine biosynthesis bifunctional protein ArgJ, chloroplastic"/>
    <property type="match status" value="1"/>
</dbReference>
<keyword evidence="3 10" id="KW-0055">Arginine biosynthesis</keyword>
<comment type="subcellular location">
    <subcellularLocation>
        <location evidence="10">Cytoplasm</location>
    </subcellularLocation>
</comment>
<dbReference type="Gene3D" id="3.60.70.12">
    <property type="entry name" value="L-amino peptidase D-ALA esterase/amidase"/>
    <property type="match status" value="1"/>
</dbReference>
<evidence type="ECO:0000256" key="7">
    <source>
        <dbReference type="ARBA" id="ARBA00023268"/>
    </source>
</evidence>
<feature type="active site" description="Nucleophile" evidence="10">
    <location>
        <position position="193"/>
    </location>
</feature>
<evidence type="ECO:0000256" key="10">
    <source>
        <dbReference type="HAMAP-Rule" id="MF_01106"/>
    </source>
</evidence>